<reference evidence="3" key="1">
    <citation type="submission" date="2019-12" db="EMBL/GenBank/DDBJ databases">
        <title>High-Quality draft genome sequences of three cyanobacteria isolated from the limestone walls of the Old Cathedral of Coimbra.</title>
        <authorList>
            <person name="Tiago I."/>
            <person name="Soares F."/>
            <person name="Portugal A."/>
        </authorList>
    </citation>
    <scope>NUCLEOTIDE SEQUENCE</scope>
    <source>
        <strain evidence="3">A</strain>
    </source>
</reference>
<dbReference type="Proteomes" id="UP000646053">
    <property type="component" value="Unassembled WGS sequence"/>
</dbReference>
<proteinExistence type="predicted"/>
<dbReference type="InterPro" id="IPR028098">
    <property type="entry name" value="Glyco_trans_4-like_N"/>
</dbReference>
<sequence length="436" mass="47035">MLPNLNTIQDLNAVQDLNTVQEQTQQPLLFFNAVGAIGGAERVLLTMLETLKRTNPTLKLVLIVGTEGHLIDAAQHLGVEVLCLPLPESVSRLGDSRLKPKGTTGAKFLQTLAAKLGFIIHAGQALPALLRYLTQVRQIIKSMQPALIHSNSIKTHLILALLGHIDAPILWHIHDFYGSRPVVATAMRWAKRSATGAIAISKSVAAEANHVLHPLPISVIYNAIDLQKFAPSPATDSNVVRIGLVATFARWKGQDIFLEAAAHIKQQSSDRAVRYYIIGSPIYKTPGSQFSLAELQAKVCELQLESVVEFLKFQTDIASVYHNLDIVVHASTQPEPFGLVIIEAMACGKPVIVAQAGGAAELFTHNHDAIGVSPGDPIALAQALIGLIDDPNRRQQLGCHARQTAIDTYGCDRIGAELAIAYAQAGYFISGATPRV</sequence>
<accession>A0A8J7Z148</accession>
<dbReference type="EMBL" id="WVIE01000002">
    <property type="protein sequence ID" value="NDJ16223.1"/>
    <property type="molecule type" value="Genomic_DNA"/>
</dbReference>
<dbReference type="GO" id="GO:0016757">
    <property type="term" value="F:glycosyltransferase activity"/>
    <property type="evidence" value="ECO:0007669"/>
    <property type="project" value="InterPro"/>
</dbReference>
<dbReference type="Pfam" id="PF00534">
    <property type="entry name" value="Glycos_transf_1"/>
    <property type="match status" value="1"/>
</dbReference>
<evidence type="ECO:0000259" key="1">
    <source>
        <dbReference type="Pfam" id="PF00534"/>
    </source>
</evidence>
<evidence type="ECO:0000259" key="2">
    <source>
        <dbReference type="Pfam" id="PF13439"/>
    </source>
</evidence>
<dbReference type="CDD" id="cd03801">
    <property type="entry name" value="GT4_PimA-like"/>
    <property type="match status" value="1"/>
</dbReference>
<dbReference type="RefSeq" id="WP_162421718.1">
    <property type="nucleotide sequence ID" value="NZ_WVIE01000002.1"/>
</dbReference>
<feature type="domain" description="Glycosyltransferase subfamily 4-like N-terminal" evidence="2">
    <location>
        <begin position="118"/>
        <end position="227"/>
    </location>
</feature>
<organism evidence="3 4">
    <name type="scientific">Myxacorys almedinensis A</name>
    <dbReference type="NCBI Taxonomy" id="2690445"/>
    <lineage>
        <taxon>Bacteria</taxon>
        <taxon>Bacillati</taxon>
        <taxon>Cyanobacteriota</taxon>
        <taxon>Cyanophyceae</taxon>
        <taxon>Leptolyngbyales</taxon>
        <taxon>Leptolyngbyaceae</taxon>
        <taxon>Myxacorys</taxon>
        <taxon>Myxacorys almedinensis</taxon>
    </lineage>
</organism>
<gene>
    <name evidence="3" type="ORF">GS601_02780</name>
</gene>
<dbReference type="Gene3D" id="3.40.50.2000">
    <property type="entry name" value="Glycogen Phosphorylase B"/>
    <property type="match status" value="2"/>
</dbReference>
<dbReference type="SUPFAM" id="SSF53756">
    <property type="entry name" value="UDP-Glycosyltransferase/glycogen phosphorylase"/>
    <property type="match status" value="1"/>
</dbReference>
<keyword evidence="4" id="KW-1185">Reference proteome</keyword>
<feature type="domain" description="Glycosyl transferase family 1" evidence="1">
    <location>
        <begin position="241"/>
        <end position="403"/>
    </location>
</feature>
<dbReference type="PANTHER" id="PTHR12526">
    <property type="entry name" value="GLYCOSYLTRANSFERASE"/>
    <property type="match status" value="1"/>
</dbReference>
<dbReference type="InterPro" id="IPR001296">
    <property type="entry name" value="Glyco_trans_1"/>
</dbReference>
<dbReference type="AlphaFoldDB" id="A0A8J7Z148"/>
<evidence type="ECO:0000313" key="4">
    <source>
        <dbReference type="Proteomes" id="UP000646053"/>
    </source>
</evidence>
<evidence type="ECO:0000313" key="3">
    <source>
        <dbReference type="EMBL" id="NDJ16223.1"/>
    </source>
</evidence>
<name>A0A8J7Z148_9CYAN</name>
<protein>
    <submittedName>
        <fullName evidence="3">Glycosyltransferase</fullName>
    </submittedName>
</protein>
<dbReference type="PANTHER" id="PTHR12526:SF627">
    <property type="entry name" value="D-RHAMNOSYLTRANSFERASE WBPZ"/>
    <property type="match status" value="1"/>
</dbReference>
<comment type="caution">
    <text evidence="3">The sequence shown here is derived from an EMBL/GenBank/DDBJ whole genome shotgun (WGS) entry which is preliminary data.</text>
</comment>
<dbReference type="Pfam" id="PF13439">
    <property type="entry name" value="Glyco_transf_4"/>
    <property type="match status" value="1"/>
</dbReference>